<accession>A0A0F6AGU8</accession>
<protein>
    <submittedName>
        <fullName evidence="1">Uncharacterized protein</fullName>
    </submittedName>
</protein>
<comment type="caution">
    <text evidence="1">The sequence shown here is derived from an EMBL/GenBank/DDBJ whole genome shotgun (WGS) entry which is preliminary data.</text>
</comment>
<dbReference type="Proteomes" id="UP000033434">
    <property type="component" value="Unassembled WGS sequence"/>
</dbReference>
<reference evidence="1 2" key="1">
    <citation type="journal article" date="2015" name="BMC Genomics">
        <title>Genome mining reveals unlocked bioactive potential of marine Gram-negative bacteria.</title>
        <authorList>
            <person name="Machado H."/>
            <person name="Sonnenschein E.C."/>
            <person name="Melchiorsen J."/>
            <person name="Gram L."/>
        </authorList>
    </citation>
    <scope>NUCLEOTIDE SEQUENCE [LARGE SCALE GENOMIC DNA]</scope>
    <source>
        <strain evidence="1 2">S4054</strain>
    </source>
</reference>
<name>A0A0F6AGU8_9GAMM</name>
<sequence length="208" mass="24369">MKKKIITQLIKDTDMFVDNFKKGKTWMLALDSATKNVRGGVGFSEYSSGTKFFYWVFPDICFPFIFPYSVQIDVDISEAERALYLDKSSSSSDQELTNFLVGKCEMIRDKLRLDYLNIAGLLSADYDRLSSFAKADYLLLKFYIERDFNVILEAEPLVQRLNPHNPKTVKFIEFVQFLKSRDELKILEEIESFRKENEKVWQSHFENS</sequence>
<dbReference type="RefSeq" id="WP_046355166.1">
    <property type="nucleotide sequence ID" value="NZ_AUXW01000133.1"/>
</dbReference>
<gene>
    <name evidence="1" type="ORF">N479_26600</name>
</gene>
<dbReference type="EMBL" id="AUXW01000133">
    <property type="protein sequence ID" value="KKE84624.1"/>
    <property type="molecule type" value="Genomic_DNA"/>
</dbReference>
<evidence type="ECO:0000313" key="1">
    <source>
        <dbReference type="EMBL" id="KKE84624.1"/>
    </source>
</evidence>
<proteinExistence type="predicted"/>
<evidence type="ECO:0000313" key="2">
    <source>
        <dbReference type="Proteomes" id="UP000033434"/>
    </source>
</evidence>
<organism evidence="1 2">
    <name type="scientific">Pseudoalteromonas luteoviolacea S4054</name>
    <dbReference type="NCBI Taxonomy" id="1129367"/>
    <lineage>
        <taxon>Bacteria</taxon>
        <taxon>Pseudomonadati</taxon>
        <taxon>Pseudomonadota</taxon>
        <taxon>Gammaproteobacteria</taxon>
        <taxon>Alteromonadales</taxon>
        <taxon>Pseudoalteromonadaceae</taxon>
        <taxon>Pseudoalteromonas</taxon>
    </lineage>
</organism>
<dbReference type="PATRIC" id="fig|1129367.4.peg.1400"/>
<dbReference type="AlphaFoldDB" id="A0A0F6AGU8"/>